<dbReference type="SMART" id="SM00730">
    <property type="entry name" value="PSN"/>
    <property type="match status" value="1"/>
</dbReference>
<feature type="region of interest" description="Disordered" evidence="13">
    <location>
        <begin position="298"/>
        <end position="437"/>
    </location>
</feature>
<organism evidence="15 16">
    <name type="scientific">Nannochloropsis gaditana</name>
    <dbReference type="NCBI Taxonomy" id="72520"/>
    <lineage>
        <taxon>Eukaryota</taxon>
        <taxon>Sar</taxon>
        <taxon>Stramenopiles</taxon>
        <taxon>Ochrophyta</taxon>
        <taxon>Eustigmatophyceae</taxon>
        <taxon>Eustigmatales</taxon>
        <taxon>Monodopsidaceae</taxon>
        <taxon>Nannochloropsis</taxon>
    </lineage>
</organism>
<keyword evidence="5" id="KW-0378">Hydrolase</keyword>
<keyword evidence="8 14" id="KW-1133">Transmembrane helix</keyword>
<feature type="transmembrane region" description="Helical" evidence="14">
    <location>
        <begin position="489"/>
        <end position="506"/>
    </location>
</feature>
<dbReference type="GO" id="GO:0042500">
    <property type="term" value="F:aspartic endopeptidase activity, intramembrane cleaving"/>
    <property type="evidence" value="ECO:0007669"/>
    <property type="project" value="InterPro"/>
</dbReference>
<dbReference type="Gene3D" id="1.10.472.100">
    <property type="entry name" value="Presenilin"/>
    <property type="match status" value="1"/>
</dbReference>
<dbReference type="OrthoDB" id="432970at2759"/>
<dbReference type="GO" id="GO:0006509">
    <property type="term" value="P:membrane protein ectodomain proteolysis"/>
    <property type="evidence" value="ECO:0007669"/>
    <property type="project" value="TreeGrafter"/>
</dbReference>
<evidence type="ECO:0000256" key="2">
    <source>
        <dbReference type="ARBA" id="ARBA00004653"/>
    </source>
</evidence>
<evidence type="ECO:0000256" key="14">
    <source>
        <dbReference type="SAM" id="Phobius"/>
    </source>
</evidence>
<keyword evidence="16" id="KW-1185">Reference proteome</keyword>
<dbReference type="GO" id="GO:0005789">
    <property type="term" value="C:endoplasmic reticulum membrane"/>
    <property type="evidence" value="ECO:0007669"/>
    <property type="project" value="UniProtKB-SubCell"/>
</dbReference>
<evidence type="ECO:0000256" key="3">
    <source>
        <dbReference type="ARBA" id="ARBA00008604"/>
    </source>
</evidence>
<proteinExistence type="inferred from homology"/>
<evidence type="ECO:0000256" key="12">
    <source>
        <dbReference type="ARBA" id="ARBA00066080"/>
    </source>
</evidence>
<feature type="transmembrane region" description="Helical" evidence="14">
    <location>
        <begin position="59"/>
        <end position="79"/>
    </location>
</feature>
<accession>W7TKB5</accession>
<dbReference type="GO" id="GO:0000139">
    <property type="term" value="C:Golgi membrane"/>
    <property type="evidence" value="ECO:0007669"/>
    <property type="project" value="UniProtKB-SubCell"/>
</dbReference>
<feature type="transmembrane region" description="Helical" evidence="14">
    <location>
        <begin position="224"/>
        <end position="245"/>
    </location>
</feature>
<evidence type="ECO:0000256" key="10">
    <source>
        <dbReference type="ARBA" id="ARBA00023136"/>
    </source>
</evidence>
<feature type="region of interest" description="Disordered" evidence="13">
    <location>
        <begin position="1"/>
        <end position="32"/>
    </location>
</feature>
<keyword evidence="7" id="KW-0914">Notch signaling pathway</keyword>
<comment type="subunit">
    <text evidence="12">Homodimer. Component of the gamma-secretase complex, a complex composed of a presenilin homodimer, nicastrin, aph1 and pen2.</text>
</comment>
<dbReference type="PANTHER" id="PTHR10202">
    <property type="entry name" value="PRESENILIN"/>
    <property type="match status" value="1"/>
</dbReference>
<keyword evidence="10 14" id="KW-0472">Membrane</keyword>
<dbReference type="GO" id="GO:0016485">
    <property type="term" value="P:protein processing"/>
    <property type="evidence" value="ECO:0007669"/>
    <property type="project" value="InterPro"/>
</dbReference>
<dbReference type="GO" id="GO:0044351">
    <property type="term" value="P:macropinocytosis"/>
    <property type="evidence" value="ECO:0007669"/>
    <property type="project" value="UniProtKB-ARBA"/>
</dbReference>
<evidence type="ECO:0000256" key="5">
    <source>
        <dbReference type="ARBA" id="ARBA00022801"/>
    </source>
</evidence>
<reference evidence="15 16" key="1">
    <citation type="journal article" date="2014" name="Mol. Plant">
        <title>Chromosome Scale Genome Assembly and Transcriptome Profiling of Nannochloropsis gaditana in Nitrogen Depletion.</title>
        <authorList>
            <person name="Corteggiani Carpinelli E."/>
            <person name="Telatin A."/>
            <person name="Vitulo N."/>
            <person name="Forcato C."/>
            <person name="D'Angelo M."/>
            <person name="Schiavon R."/>
            <person name="Vezzi A."/>
            <person name="Giacometti G.M."/>
            <person name="Morosinotto T."/>
            <person name="Valle G."/>
        </authorList>
    </citation>
    <scope>NUCLEOTIDE SEQUENCE [LARGE SCALE GENOMIC DNA]</scope>
    <source>
        <strain evidence="15 16">B-31</strain>
    </source>
</reference>
<evidence type="ECO:0000256" key="6">
    <source>
        <dbReference type="ARBA" id="ARBA00022824"/>
    </source>
</evidence>
<protein>
    <submittedName>
        <fullName evidence="15">Presenilin-like protein</fullName>
    </submittedName>
</protein>
<evidence type="ECO:0000256" key="8">
    <source>
        <dbReference type="ARBA" id="ARBA00022989"/>
    </source>
</evidence>
<evidence type="ECO:0000313" key="15">
    <source>
        <dbReference type="EMBL" id="EWM27520.1"/>
    </source>
</evidence>
<feature type="compositionally biased region" description="Basic residues" evidence="13">
    <location>
        <begin position="363"/>
        <end position="378"/>
    </location>
</feature>
<name>W7TKB5_9STRA</name>
<evidence type="ECO:0000256" key="11">
    <source>
        <dbReference type="ARBA" id="ARBA00053367"/>
    </source>
</evidence>
<keyword evidence="9" id="KW-0333">Golgi apparatus</keyword>
<evidence type="ECO:0000256" key="7">
    <source>
        <dbReference type="ARBA" id="ARBA00022976"/>
    </source>
</evidence>
<dbReference type="InterPro" id="IPR006639">
    <property type="entry name" value="Preselin/SPP"/>
</dbReference>
<keyword evidence="6" id="KW-0256">Endoplasmic reticulum</keyword>
<feature type="compositionally biased region" description="Basic and acidic residues" evidence="13">
    <location>
        <begin position="398"/>
        <end position="415"/>
    </location>
</feature>
<dbReference type="InterPro" id="IPR042524">
    <property type="entry name" value="Presenilin_C"/>
</dbReference>
<gene>
    <name evidence="15" type="ORF">Naga_100101g18</name>
</gene>
<feature type="transmembrane region" description="Helical" evidence="14">
    <location>
        <begin position="140"/>
        <end position="162"/>
    </location>
</feature>
<comment type="caution">
    <text evidence="15">The sequence shown here is derived from an EMBL/GenBank/DDBJ whole genome shotgun (WGS) entry which is preliminary data.</text>
</comment>
<keyword evidence="4 14" id="KW-0812">Transmembrane</keyword>
<evidence type="ECO:0000256" key="4">
    <source>
        <dbReference type="ARBA" id="ARBA00022692"/>
    </source>
</evidence>
<dbReference type="GO" id="GO:0007219">
    <property type="term" value="P:Notch signaling pathway"/>
    <property type="evidence" value="ECO:0007669"/>
    <property type="project" value="UniProtKB-KW"/>
</dbReference>
<evidence type="ECO:0000256" key="1">
    <source>
        <dbReference type="ARBA" id="ARBA00004477"/>
    </source>
</evidence>
<evidence type="ECO:0000256" key="13">
    <source>
        <dbReference type="SAM" id="MobiDB-lite"/>
    </source>
</evidence>
<feature type="transmembrane region" description="Helical" evidence="14">
    <location>
        <begin position="174"/>
        <end position="194"/>
    </location>
</feature>
<dbReference type="EMBL" id="AZIL01000431">
    <property type="protein sequence ID" value="EWM27520.1"/>
    <property type="molecule type" value="Genomic_DNA"/>
</dbReference>
<feature type="transmembrane region" description="Helical" evidence="14">
    <location>
        <begin position="201"/>
        <end position="218"/>
    </location>
</feature>
<dbReference type="Proteomes" id="UP000019335">
    <property type="component" value="Chromosome 6"/>
</dbReference>
<dbReference type="FunFam" id="1.10.472.100:FF:000003">
    <property type="entry name" value="Presenilin"/>
    <property type="match status" value="1"/>
</dbReference>
<dbReference type="InterPro" id="IPR001108">
    <property type="entry name" value="Peptidase_A22A"/>
</dbReference>
<feature type="transmembrane region" description="Helical" evidence="14">
    <location>
        <begin position="112"/>
        <end position="133"/>
    </location>
</feature>
<evidence type="ECO:0000313" key="16">
    <source>
        <dbReference type="Proteomes" id="UP000019335"/>
    </source>
</evidence>
<dbReference type="PANTHER" id="PTHR10202:SF13">
    <property type="entry name" value="PRESENILIN HOMOLOG"/>
    <property type="match status" value="1"/>
</dbReference>
<comment type="function">
    <text evidence="11">Probable catalytic subunit of the gamma-secretase complex, an endoprotease complex that catalyzes the intramembrane cleavage of integral membrane proteins such as Notch receptors. Requires the other members of the gamma-secretase complex to have a protease activity.</text>
</comment>
<evidence type="ECO:0000256" key="9">
    <source>
        <dbReference type="ARBA" id="ARBA00023034"/>
    </source>
</evidence>
<comment type="similarity">
    <text evidence="3">Belongs to the peptidase A22A family.</text>
</comment>
<dbReference type="Pfam" id="PF01080">
    <property type="entry name" value="Presenilin"/>
    <property type="match status" value="2"/>
</dbReference>
<sequence length="525" mass="55902">MSRTSPSLPDSLPASHVRREPTSTSYEGRSPQLPLADASRAEGLDIEDVLYSANSFWAVLKPVALTMFLASLVVVNVAFATEDQGVSVYAIDDGDADGNGGDSNSVKLGKSLVNALTIVGVICGATFVVVLLYKFRCMKCLFGYMALSSTMLLGLMGGLLWYTALIRWDLPCDYFTFVIVLYNFAFVGVVAIFYQKGIPTWVTQGYLVMISVIMAWQLSRFEEWTGWALLVVLALYDLCAVLTPCGPLRYLVGLMQEYNEPMPGLLYEAELPGHARHHHRIPPSTALRGSERATGALASAGSLDGGCEGDDVRLQAPVGDDGAFSPAMALGSQAHTVHSTSPPSPLDPLLDGTQSSPGGTHLGQHHPPHPSRSLRRVSRSQGGETLLEDGMGSPVEGGNEHGGESERGERGESGRGHGPSEGLSSSSHHQGGTPEQERSIKLGLGDFVFYSVLVGKAALYGFATCAACFLVIIAGLGATLVLLSVFRKALPALPISIGLGVLFYLLTRVAIIPYIDALVSTPIYV</sequence>
<dbReference type="GO" id="GO:0070765">
    <property type="term" value="C:gamma-secretase complex"/>
    <property type="evidence" value="ECO:0007669"/>
    <property type="project" value="UniProtKB-ARBA"/>
</dbReference>
<comment type="subcellular location">
    <subcellularLocation>
        <location evidence="1">Endoplasmic reticulum membrane</location>
        <topology evidence="1">Multi-pass membrane protein</topology>
    </subcellularLocation>
    <subcellularLocation>
        <location evidence="2">Golgi apparatus membrane</location>
        <topology evidence="2">Multi-pass membrane protein</topology>
    </subcellularLocation>
</comment>
<feature type="transmembrane region" description="Helical" evidence="14">
    <location>
        <begin position="457"/>
        <end position="483"/>
    </location>
</feature>
<dbReference type="AlphaFoldDB" id="W7TKB5"/>